<dbReference type="InterPro" id="IPR036264">
    <property type="entry name" value="Bact_exopeptidase_dim_dom"/>
</dbReference>
<reference evidence="12 13" key="1">
    <citation type="submission" date="2016-01" db="EMBL/GenBank/DDBJ databases">
        <authorList>
            <person name="Mitreva M."/>
            <person name="Pepin K.H."/>
            <person name="Mihindukulasuriya K.A."/>
            <person name="Fulton R."/>
            <person name="Fronick C."/>
            <person name="O'Laughlin M."/>
            <person name="Miner T."/>
            <person name="Herter B."/>
            <person name="Rosa B.A."/>
            <person name="Cordes M."/>
            <person name="Tomlinson C."/>
            <person name="Wollam A."/>
            <person name="Palsikar V.B."/>
            <person name="Mardis E.R."/>
            <person name="Wilson R.K."/>
        </authorList>
    </citation>
    <scope>NUCLEOTIDE SEQUENCE [LARGE SCALE GENOMIC DNA]</scope>
    <source>
        <strain evidence="12 13">KA00071</strain>
    </source>
</reference>
<dbReference type="PANTHER" id="PTHR42994:SF1">
    <property type="entry name" value="PEPTIDASE T"/>
    <property type="match status" value="1"/>
</dbReference>
<feature type="domain" description="Peptidase M20 dimerisation" evidence="11">
    <location>
        <begin position="209"/>
        <end position="310"/>
    </location>
</feature>
<gene>
    <name evidence="12" type="ORF">HMPREF1871_00709</name>
</gene>
<dbReference type="InterPro" id="IPR010161">
    <property type="entry name" value="Peptidase_M20B"/>
</dbReference>
<evidence type="ECO:0000256" key="5">
    <source>
        <dbReference type="ARBA" id="ARBA00022670"/>
    </source>
</evidence>
<dbReference type="InterPro" id="IPR011650">
    <property type="entry name" value="Peptidase_M20_dimer"/>
</dbReference>
<dbReference type="PIRSF" id="PIRSF037215">
    <property type="entry name" value="Peptidase_M20B"/>
    <property type="match status" value="1"/>
</dbReference>
<dbReference type="InterPro" id="IPR001261">
    <property type="entry name" value="ArgE/DapE_CS"/>
</dbReference>
<name>A0ABR5TMS8_9BACL</name>
<evidence type="ECO:0000256" key="3">
    <source>
        <dbReference type="ARBA" id="ARBA00009692"/>
    </source>
</evidence>
<dbReference type="Proteomes" id="UP000070467">
    <property type="component" value="Unassembled WGS sequence"/>
</dbReference>
<keyword evidence="4" id="KW-0031">Aminopeptidase</keyword>
<evidence type="ECO:0000256" key="2">
    <source>
        <dbReference type="ARBA" id="ARBA00001947"/>
    </source>
</evidence>
<keyword evidence="13" id="KW-1185">Reference proteome</keyword>
<evidence type="ECO:0000256" key="8">
    <source>
        <dbReference type="ARBA" id="ARBA00022833"/>
    </source>
</evidence>
<dbReference type="SUPFAM" id="SSF55031">
    <property type="entry name" value="Bacterial exopeptidase dimerisation domain"/>
    <property type="match status" value="1"/>
</dbReference>
<evidence type="ECO:0000256" key="6">
    <source>
        <dbReference type="ARBA" id="ARBA00022723"/>
    </source>
</evidence>
<dbReference type="InterPro" id="IPR002933">
    <property type="entry name" value="Peptidase_M20"/>
</dbReference>
<dbReference type="PANTHER" id="PTHR42994">
    <property type="entry name" value="PEPTIDASE T"/>
    <property type="match status" value="1"/>
</dbReference>
<keyword evidence="7" id="KW-0378">Hydrolase</keyword>
<dbReference type="SUPFAM" id="SSF53187">
    <property type="entry name" value="Zn-dependent exopeptidases"/>
    <property type="match status" value="1"/>
</dbReference>
<evidence type="ECO:0000256" key="10">
    <source>
        <dbReference type="NCBIfam" id="TIGR01882"/>
    </source>
</evidence>
<proteinExistence type="inferred from homology"/>
<evidence type="ECO:0000259" key="11">
    <source>
        <dbReference type="Pfam" id="PF07687"/>
    </source>
</evidence>
<keyword evidence="6" id="KW-0479">Metal-binding</keyword>
<organism evidence="12 13">
    <name type="scientific">Gemelliphila asaccharolytica</name>
    <dbReference type="NCBI Taxonomy" id="502393"/>
    <lineage>
        <taxon>Bacteria</taxon>
        <taxon>Bacillati</taxon>
        <taxon>Bacillota</taxon>
        <taxon>Bacilli</taxon>
        <taxon>Bacillales</taxon>
        <taxon>Gemellaceae</taxon>
        <taxon>Gemelliphila</taxon>
    </lineage>
</organism>
<evidence type="ECO:0000313" key="12">
    <source>
        <dbReference type="EMBL" id="KXB58043.1"/>
    </source>
</evidence>
<dbReference type="PROSITE" id="PS00759">
    <property type="entry name" value="ARGE_DAPE_CPG2_2"/>
    <property type="match status" value="1"/>
</dbReference>
<dbReference type="Gene3D" id="3.30.70.360">
    <property type="match status" value="1"/>
</dbReference>
<protein>
    <recommendedName>
        <fullName evidence="10">Peptidase T</fullName>
        <ecNumber evidence="10">3.4.11.4</ecNumber>
    </recommendedName>
</protein>
<evidence type="ECO:0000256" key="9">
    <source>
        <dbReference type="ARBA" id="ARBA00023049"/>
    </source>
</evidence>
<dbReference type="Pfam" id="PF07687">
    <property type="entry name" value="M20_dimer"/>
    <property type="match status" value="1"/>
</dbReference>
<dbReference type="NCBIfam" id="TIGR01882">
    <property type="entry name" value="peptidase-T"/>
    <property type="match status" value="1"/>
</dbReference>
<comment type="catalytic activity">
    <reaction evidence="1">
        <text>Release of the N-terminal residue from a tripeptide.</text>
        <dbReference type="EC" id="3.4.11.4"/>
    </reaction>
</comment>
<sequence>MKYEKMLDRFIKYVKFETRSDETQFTIPSTMQQKDFLKMLKLDLEEIGLKDVYLNDKNCFLTATLPSNSNKKFDKIGFISHVDTADFNAKGVSPKVIKNYKCEDIILNEEKNIKMTVDKFPNLKKYENLTLITTDGTTLLGADDKAGICEIIEAIKYLIDNPEIEHGEVKIAFGPDEEIGRGADNFDAKTFNTDYAYTIDGGALGELQYESFNAAQITYKITGISVHPGTAKNQMKNANMIAVELASLFPKKEVPEHTSGYEGFYFLVNIDSRIEEANLTYIIRDFDKENFEKRKLFCINLAKIINKKYGDVVEYNIFDQYYNMKEIIQKDKRCVEQAKIAMKNVGITPKIIPIRGGTDGSKISYMGIPTPNIFVGGENFHGQYEFCCLEHMKKVSDIIVEIIKISDK</sequence>
<dbReference type="RefSeq" id="WP_066130093.1">
    <property type="nucleotide sequence ID" value="NZ_KQ959874.1"/>
</dbReference>
<comment type="similarity">
    <text evidence="3">Belongs to the peptidase M20B family.</text>
</comment>
<evidence type="ECO:0000256" key="4">
    <source>
        <dbReference type="ARBA" id="ARBA00022438"/>
    </source>
</evidence>
<dbReference type="NCBIfam" id="NF003976">
    <property type="entry name" value="PRK05469.1"/>
    <property type="match status" value="1"/>
</dbReference>
<dbReference type="EMBL" id="LSDB01000023">
    <property type="protein sequence ID" value="KXB58043.1"/>
    <property type="molecule type" value="Genomic_DNA"/>
</dbReference>
<dbReference type="Pfam" id="PF01546">
    <property type="entry name" value="Peptidase_M20"/>
    <property type="match status" value="1"/>
</dbReference>
<keyword evidence="8" id="KW-0862">Zinc</keyword>
<comment type="cofactor">
    <cofactor evidence="2">
        <name>Zn(2+)</name>
        <dbReference type="ChEBI" id="CHEBI:29105"/>
    </cofactor>
</comment>
<keyword evidence="9" id="KW-0482">Metalloprotease</keyword>
<dbReference type="CDD" id="cd03892">
    <property type="entry name" value="M20_peptT"/>
    <property type="match status" value="1"/>
</dbReference>
<dbReference type="PROSITE" id="PS00758">
    <property type="entry name" value="ARGE_DAPE_CPG2_1"/>
    <property type="match status" value="1"/>
</dbReference>
<comment type="caution">
    <text evidence="12">The sequence shown here is derived from an EMBL/GenBank/DDBJ whole genome shotgun (WGS) entry which is preliminary data.</text>
</comment>
<dbReference type="NCBIfam" id="NF009920">
    <property type="entry name" value="PRK13381.1"/>
    <property type="match status" value="1"/>
</dbReference>
<accession>A0ABR5TMS8</accession>
<evidence type="ECO:0000256" key="7">
    <source>
        <dbReference type="ARBA" id="ARBA00022801"/>
    </source>
</evidence>
<evidence type="ECO:0000313" key="13">
    <source>
        <dbReference type="Proteomes" id="UP000070467"/>
    </source>
</evidence>
<dbReference type="Gene3D" id="3.40.630.10">
    <property type="entry name" value="Zn peptidases"/>
    <property type="match status" value="1"/>
</dbReference>
<keyword evidence="5" id="KW-0645">Protease</keyword>
<evidence type="ECO:0000256" key="1">
    <source>
        <dbReference type="ARBA" id="ARBA00000870"/>
    </source>
</evidence>
<dbReference type="EC" id="3.4.11.4" evidence="10"/>